<evidence type="ECO:0000313" key="1">
    <source>
        <dbReference type="EMBL" id="MZQ80939.1"/>
    </source>
</evidence>
<reference evidence="1 2" key="1">
    <citation type="submission" date="2019-12" db="EMBL/GenBank/DDBJ databases">
        <title>Paenibacillus sp. nov. sp. isolated from soil.</title>
        <authorList>
            <person name="Kim J."/>
            <person name="Jeong S.E."/>
            <person name="Jung H.S."/>
            <person name="Jeon C.O."/>
        </authorList>
    </citation>
    <scope>NUCLEOTIDE SEQUENCE [LARGE SCALE GENOMIC DNA]</scope>
    <source>
        <strain evidence="1 2">5J-6</strain>
    </source>
</reference>
<dbReference type="RefSeq" id="WP_161405246.1">
    <property type="nucleotide sequence ID" value="NZ_WTUZ01000005.1"/>
</dbReference>
<accession>A0A6L8UUW5</accession>
<proteinExistence type="predicted"/>
<gene>
    <name evidence="1" type="ORF">GQF01_02135</name>
</gene>
<dbReference type="EMBL" id="WTUZ01000005">
    <property type="protein sequence ID" value="MZQ80939.1"/>
    <property type="molecule type" value="Genomic_DNA"/>
</dbReference>
<protein>
    <submittedName>
        <fullName evidence="1">Uncharacterized protein</fullName>
    </submittedName>
</protein>
<keyword evidence="2" id="KW-1185">Reference proteome</keyword>
<dbReference type="Proteomes" id="UP000481087">
    <property type="component" value="Unassembled WGS sequence"/>
</dbReference>
<evidence type="ECO:0000313" key="2">
    <source>
        <dbReference type="Proteomes" id="UP000481087"/>
    </source>
</evidence>
<comment type="caution">
    <text evidence="1">The sequence shown here is derived from an EMBL/GenBank/DDBJ whole genome shotgun (WGS) entry which is preliminary data.</text>
</comment>
<sequence length="58" mass="6259">MFIITNMTVDHTDELARFTISGEGISKPAIPDLPILVLKPLTTVVGPEDPMLLPLGTE</sequence>
<organism evidence="1 2">
    <name type="scientific">Paenibacillus silvestris</name>
    <dbReference type="NCBI Taxonomy" id="2606219"/>
    <lineage>
        <taxon>Bacteria</taxon>
        <taxon>Bacillati</taxon>
        <taxon>Bacillota</taxon>
        <taxon>Bacilli</taxon>
        <taxon>Bacillales</taxon>
        <taxon>Paenibacillaceae</taxon>
        <taxon>Paenibacillus</taxon>
    </lineage>
</organism>
<dbReference type="AlphaFoldDB" id="A0A6L8UUW5"/>
<name>A0A6L8UUW5_9BACL</name>